<dbReference type="HAMAP" id="MF_00376">
    <property type="entry name" value="Dephospho_CoA_kinase"/>
    <property type="match status" value="1"/>
</dbReference>
<evidence type="ECO:0000256" key="2">
    <source>
        <dbReference type="ARBA" id="ARBA00011058"/>
    </source>
</evidence>
<dbReference type="InterPro" id="IPR027417">
    <property type="entry name" value="P-loop_NTPase"/>
</dbReference>
<dbReference type="Proteomes" id="UP000646749">
    <property type="component" value="Unassembled WGS sequence"/>
</dbReference>
<comment type="pathway">
    <text evidence="5">Cofactor biosynthesis; coenzyme A biosynthesis; CoA from (R)-pantothenate: step 5/5.</text>
</comment>
<dbReference type="PANTHER" id="PTHR34822:SF1">
    <property type="entry name" value="GRPB FAMILY PROTEIN"/>
    <property type="match status" value="1"/>
</dbReference>
<keyword evidence="4 5" id="KW-0067">ATP-binding</keyword>
<dbReference type="InterPro" id="IPR007344">
    <property type="entry name" value="GrpB/CoaE"/>
</dbReference>
<comment type="caution">
    <text evidence="7">The sequence shown here is derived from an EMBL/GenBank/DDBJ whole genome shotgun (WGS) entry which is preliminary data.</text>
</comment>
<dbReference type="NCBIfam" id="TIGR00152">
    <property type="entry name" value="dephospho-CoA kinase"/>
    <property type="match status" value="1"/>
</dbReference>
<evidence type="ECO:0000313" key="7">
    <source>
        <dbReference type="EMBL" id="GIG89883.1"/>
    </source>
</evidence>
<dbReference type="InterPro" id="IPR043519">
    <property type="entry name" value="NT_sf"/>
</dbReference>
<name>A0ABQ4E5D0_9ACTN</name>
<evidence type="ECO:0000256" key="5">
    <source>
        <dbReference type="HAMAP-Rule" id="MF_00376"/>
    </source>
</evidence>
<comment type="subcellular location">
    <subcellularLocation>
        <location evidence="5">Cytoplasm</location>
    </subcellularLocation>
</comment>
<dbReference type="SUPFAM" id="SSF81301">
    <property type="entry name" value="Nucleotidyltransferase"/>
    <property type="match status" value="1"/>
</dbReference>
<keyword evidence="8" id="KW-1185">Reference proteome</keyword>
<keyword evidence="5" id="KW-0808">Transferase</keyword>
<keyword evidence="3 5" id="KW-0547">Nucleotide-binding</keyword>
<dbReference type="Pfam" id="PF01121">
    <property type="entry name" value="CoaE"/>
    <property type="match status" value="1"/>
</dbReference>
<dbReference type="CDD" id="cd02022">
    <property type="entry name" value="DPCK"/>
    <property type="match status" value="1"/>
</dbReference>
<evidence type="ECO:0000256" key="3">
    <source>
        <dbReference type="ARBA" id="ARBA00022741"/>
    </source>
</evidence>
<proteinExistence type="inferred from homology"/>
<dbReference type="RefSeq" id="WP_203868333.1">
    <property type="nucleotide sequence ID" value="NZ_BONW01000022.1"/>
</dbReference>
<comment type="similarity">
    <text evidence="1">In the N-terminal section; belongs to the CoaE family.</text>
</comment>
<dbReference type="InterPro" id="IPR001977">
    <property type="entry name" value="Depp_CoAkinase"/>
</dbReference>
<dbReference type="Gene3D" id="3.30.460.10">
    <property type="entry name" value="Beta Polymerase, domain 2"/>
    <property type="match status" value="1"/>
</dbReference>
<organism evidence="7 8">
    <name type="scientific">Plantactinospora endophytica</name>
    <dbReference type="NCBI Taxonomy" id="673535"/>
    <lineage>
        <taxon>Bacteria</taxon>
        <taxon>Bacillati</taxon>
        <taxon>Actinomycetota</taxon>
        <taxon>Actinomycetes</taxon>
        <taxon>Micromonosporales</taxon>
        <taxon>Micromonosporaceae</taxon>
        <taxon>Plantactinospora</taxon>
    </lineage>
</organism>
<dbReference type="NCBIfam" id="NF002879">
    <property type="entry name" value="PRK03333.1"/>
    <property type="match status" value="1"/>
</dbReference>
<evidence type="ECO:0000313" key="8">
    <source>
        <dbReference type="Proteomes" id="UP000646749"/>
    </source>
</evidence>
<accession>A0ABQ4E5D0</accession>
<evidence type="ECO:0000256" key="6">
    <source>
        <dbReference type="NCBIfam" id="TIGR00152"/>
    </source>
</evidence>
<comment type="similarity">
    <text evidence="2">In the C-terminal section; belongs to the UPF0157 (GrpB) family.</text>
</comment>
<keyword evidence="5" id="KW-0173">Coenzyme A biosynthesis</keyword>
<dbReference type="EC" id="2.7.1.24" evidence="5 6"/>
<evidence type="ECO:0000256" key="4">
    <source>
        <dbReference type="ARBA" id="ARBA00022840"/>
    </source>
</evidence>
<dbReference type="Pfam" id="PF04229">
    <property type="entry name" value="GrpB"/>
    <property type="match status" value="1"/>
</dbReference>
<protein>
    <recommendedName>
        <fullName evidence="5 6">Dephospho-CoA kinase</fullName>
        <ecNumber evidence="5 6">2.7.1.24</ecNumber>
    </recommendedName>
    <alternativeName>
        <fullName evidence="5">Dephosphocoenzyme A kinase</fullName>
    </alternativeName>
</protein>
<comment type="function">
    <text evidence="5">Catalyzes the phosphorylation of the 3'-hydroxyl group of dephosphocoenzyme A to form coenzyme A.</text>
</comment>
<gene>
    <name evidence="5 7" type="primary">coaE</name>
    <name evidence="7" type="ORF">Pen02_48190</name>
</gene>
<keyword evidence="5" id="KW-0963">Cytoplasm</keyword>
<dbReference type="EMBL" id="BONW01000022">
    <property type="protein sequence ID" value="GIG89883.1"/>
    <property type="molecule type" value="Genomic_DNA"/>
</dbReference>
<dbReference type="GO" id="GO:0016301">
    <property type="term" value="F:kinase activity"/>
    <property type="evidence" value="ECO:0007669"/>
    <property type="project" value="UniProtKB-KW"/>
</dbReference>
<dbReference type="SUPFAM" id="SSF52540">
    <property type="entry name" value="P-loop containing nucleoside triphosphate hydrolases"/>
    <property type="match status" value="1"/>
</dbReference>
<reference evidence="7 8" key="1">
    <citation type="submission" date="2021-01" db="EMBL/GenBank/DDBJ databases">
        <title>Whole genome shotgun sequence of Plantactinospora endophytica NBRC 110450.</title>
        <authorList>
            <person name="Komaki H."/>
            <person name="Tamura T."/>
        </authorList>
    </citation>
    <scope>NUCLEOTIDE SEQUENCE [LARGE SCALE GENOMIC DNA]</scope>
    <source>
        <strain evidence="7 8">NBRC 110450</strain>
    </source>
</reference>
<sequence>MLKVGLTGGIGSGKSVVAARLASLGAVVVDSDRIAREVVEPGTDGLREVVAAFGPRVCADDGSLDRAALGEIVFADPTARTRLEAIIHPRVRRRSAELIHGAAPEAVVVNDVPLLVEVGLAPTYHLVLVVRAAEATRVERLVRDRGMTAEQAAQRIGAQAGDERRAAAADVLLDNDGDLAELHAAVDALWRERLTPYERNVRERRAVRATEARLVEPDPDWPAQYRRLAARIRHAVAPAGVRVDHIGSTSVPGLAAKDVVDLQLGVASLADADALADRLADAGFPRCPGEWWDNARQPAAVTRWEKRLHGSADPGRPVNLHVREIGSPGWRYALLMRDHLRADPERRADYLAVKRRLAAAGPDLDAYAEAKEPWFDLEHRYAEEWAAAVGWQPAPPEEGA</sequence>
<comment type="catalytic activity">
    <reaction evidence="5">
        <text>3'-dephospho-CoA + ATP = ADP + CoA + H(+)</text>
        <dbReference type="Rhea" id="RHEA:18245"/>
        <dbReference type="ChEBI" id="CHEBI:15378"/>
        <dbReference type="ChEBI" id="CHEBI:30616"/>
        <dbReference type="ChEBI" id="CHEBI:57287"/>
        <dbReference type="ChEBI" id="CHEBI:57328"/>
        <dbReference type="ChEBI" id="CHEBI:456216"/>
        <dbReference type="EC" id="2.7.1.24"/>
    </reaction>
</comment>
<dbReference type="PROSITE" id="PS51219">
    <property type="entry name" value="DPCK"/>
    <property type="match status" value="1"/>
</dbReference>
<dbReference type="PANTHER" id="PTHR34822">
    <property type="entry name" value="GRPB DOMAIN PROTEIN (AFU_ORTHOLOGUE AFUA_1G01530)"/>
    <property type="match status" value="1"/>
</dbReference>
<feature type="binding site" evidence="5">
    <location>
        <begin position="11"/>
        <end position="16"/>
    </location>
    <ligand>
        <name>ATP</name>
        <dbReference type="ChEBI" id="CHEBI:30616"/>
    </ligand>
</feature>
<comment type="similarity">
    <text evidence="5">Belongs to the CoaE family.</text>
</comment>
<dbReference type="Gene3D" id="3.40.50.300">
    <property type="entry name" value="P-loop containing nucleotide triphosphate hydrolases"/>
    <property type="match status" value="1"/>
</dbReference>
<keyword evidence="5 7" id="KW-0418">Kinase</keyword>
<evidence type="ECO:0000256" key="1">
    <source>
        <dbReference type="ARBA" id="ARBA00008826"/>
    </source>
</evidence>